<dbReference type="GO" id="GO:0075713">
    <property type="term" value="P:establishment of integrated proviral latency"/>
    <property type="evidence" value="ECO:0007669"/>
    <property type="project" value="UniProtKB-KW"/>
</dbReference>
<dbReference type="GO" id="GO:0016787">
    <property type="term" value="F:hydrolase activity"/>
    <property type="evidence" value="ECO:0007669"/>
    <property type="project" value="UniProtKB-KW"/>
</dbReference>
<protein>
    <recommendedName>
        <fullName evidence="2">Integrase</fullName>
    </recommendedName>
</protein>
<evidence type="ECO:0000256" key="2">
    <source>
        <dbReference type="ARBA" id="ARBA00016082"/>
    </source>
</evidence>
<dbReference type="GO" id="GO:0015074">
    <property type="term" value="P:DNA integration"/>
    <property type="evidence" value="ECO:0007669"/>
    <property type="project" value="UniProtKB-KW"/>
</dbReference>
<evidence type="ECO:0000259" key="8">
    <source>
        <dbReference type="PROSITE" id="PS51898"/>
    </source>
</evidence>
<sequence>MKLPEPKKRKSGTWYIQLRLNGVSHYVNGSTAKECRDKARLLKSEYSAGVREIKKGVPTLTEAIDRYIDKRRNTLSPSTIDGYRRIQKNRFSSVMGLPLDVKTDWQAVCNAEALLCSPKTLRNAFRFVVSVLGENGINAPKVTLPPLNTNIRQWLEPEQIPPLIAAAVGTPSAFPVMLALHSLRRSELLAVTWDDIDLAAGTIRVSGAVVQNEDHHFVTKATNKTATSTRTVPIMIPELRQALEDVPPGDRAGHVIPYAPHYIAELINKACARAGVPEVGTHGLRHSFASLAYHLGMSELETMELGGWSDAGTMRKIYTHLSQRDKAKAQNKMRSFYENACSRACD</sequence>
<name>A0A8S5SHZ7_9CAUD</name>
<dbReference type="InterPro" id="IPR002104">
    <property type="entry name" value="Integrase_catalytic"/>
</dbReference>
<keyword evidence="3" id="KW-0808">Transferase</keyword>
<reference evidence="9" key="1">
    <citation type="journal article" date="2021" name="Proc. Natl. Acad. Sci. U.S.A.">
        <title>A Catalog of Tens of Thousands of Viruses from Human Metagenomes Reveals Hidden Associations with Chronic Diseases.</title>
        <authorList>
            <person name="Tisza M.J."/>
            <person name="Buck C.B."/>
        </authorList>
    </citation>
    <scope>NUCLEOTIDE SEQUENCE</scope>
    <source>
        <strain evidence="9">CtuIn11</strain>
    </source>
</reference>
<evidence type="ECO:0000313" key="9">
    <source>
        <dbReference type="EMBL" id="DAF50459.1"/>
    </source>
</evidence>
<comment type="similarity">
    <text evidence="1">Belongs to the 'phage' integrase family.</text>
</comment>
<dbReference type="Pfam" id="PF00589">
    <property type="entry name" value="Phage_integrase"/>
    <property type="match status" value="1"/>
</dbReference>
<accession>A0A8S5SHZ7</accession>
<dbReference type="CDD" id="cd01189">
    <property type="entry name" value="INT_ICEBs1_C_like"/>
    <property type="match status" value="1"/>
</dbReference>
<evidence type="ECO:0000256" key="4">
    <source>
        <dbReference type="ARBA" id="ARBA00022801"/>
    </source>
</evidence>
<dbReference type="SUPFAM" id="SSF56349">
    <property type="entry name" value="DNA breaking-rejoining enzymes"/>
    <property type="match status" value="1"/>
</dbReference>
<dbReference type="PANTHER" id="PTHR30349:SF64">
    <property type="entry name" value="PROPHAGE INTEGRASE INTD-RELATED"/>
    <property type="match status" value="1"/>
</dbReference>
<proteinExistence type="inferred from homology"/>
<evidence type="ECO:0000256" key="3">
    <source>
        <dbReference type="ARBA" id="ARBA00022679"/>
    </source>
</evidence>
<keyword evidence="7" id="KW-1160">Virus entry into host cell</keyword>
<dbReference type="PANTHER" id="PTHR30349">
    <property type="entry name" value="PHAGE INTEGRASE-RELATED"/>
    <property type="match status" value="1"/>
</dbReference>
<feature type="domain" description="Tyr recombinase" evidence="8">
    <location>
        <begin position="150"/>
        <end position="331"/>
    </location>
</feature>
<dbReference type="GO" id="GO:0006310">
    <property type="term" value="P:DNA recombination"/>
    <property type="evidence" value="ECO:0007669"/>
    <property type="project" value="UniProtKB-KW"/>
</dbReference>
<dbReference type="EMBL" id="BK032596">
    <property type="protein sequence ID" value="DAF50459.1"/>
    <property type="molecule type" value="Genomic_DNA"/>
</dbReference>
<dbReference type="PROSITE" id="PS51898">
    <property type="entry name" value="TYR_RECOMBINASE"/>
    <property type="match status" value="1"/>
</dbReference>
<keyword evidence="6" id="KW-0233">DNA recombination</keyword>
<dbReference type="Gene3D" id="1.10.443.10">
    <property type="entry name" value="Intergrase catalytic core"/>
    <property type="match status" value="1"/>
</dbReference>
<keyword evidence="4" id="KW-0378">Hydrolase</keyword>
<dbReference type="GO" id="GO:0016740">
    <property type="term" value="F:transferase activity"/>
    <property type="evidence" value="ECO:0007669"/>
    <property type="project" value="UniProtKB-KW"/>
</dbReference>
<organism evidence="9">
    <name type="scientific">Myoviridae sp. ctuIn11</name>
    <dbReference type="NCBI Taxonomy" id="2827715"/>
    <lineage>
        <taxon>Viruses</taxon>
        <taxon>Duplodnaviria</taxon>
        <taxon>Heunggongvirae</taxon>
        <taxon>Uroviricota</taxon>
        <taxon>Caudoviricetes</taxon>
    </lineage>
</organism>
<evidence type="ECO:0000256" key="6">
    <source>
        <dbReference type="ARBA" id="ARBA00023172"/>
    </source>
</evidence>
<dbReference type="GO" id="GO:0003677">
    <property type="term" value="F:DNA binding"/>
    <property type="evidence" value="ECO:0007669"/>
    <property type="project" value="InterPro"/>
</dbReference>
<keyword evidence="7" id="KW-1179">Viral genome integration</keyword>
<evidence type="ECO:0000256" key="5">
    <source>
        <dbReference type="ARBA" id="ARBA00022908"/>
    </source>
</evidence>
<evidence type="ECO:0000256" key="7">
    <source>
        <dbReference type="ARBA" id="ARBA00023195"/>
    </source>
</evidence>
<dbReference type="InterPro" id="IPR013762">
    <property type="entry name" value="Integrase-like_cat_sf"/>
</dbReference>
<dbReference type="InterPro" id="IPR050090">
    <property type="entry name" value="Tyrosine_recombinase_XerCD"/>
</dbReference>
<dbReference type="GO" id="GO:0044826">
    <property type="term" value="P:viral genome integration into host DNA"/>
    <property type="evidence" value="ECO:0007669"/>
    <property type="project" value="UniProtKB-KW"/>
</dbReference>
<evidence type="ECO:0000256" key="1">
    <source>
        <dbReference type="ARBA" id="ARBA00008857"/>
    </source>
</evidence>
<keyword evidence="5" id="KW-0229">DNA integration</keyword>
<dbReference type="InterPro" id="IPR011010">
    <property type="entry name" value="DNA_brk_join_enz"/>
</dbReference>